<name>A4CJT3_ROBBH</name>
<accession>A4CJT3</accession>
<dbReference type="HOGENOM" id="CLU_1114845_0_0_10"/>
<dbReference type="AlphaFoldDB" id="A4CJT3"/>
<dbReference type="STRING" id="313596.RB2501_09815"/>
<reference evidence="1 2" key="1">
    <citation type="journal article" date="2009" name="J. Bacteriol.">
        <title>Complete genome sequence of Robiginitalea biformata HTCC2501.</title>
        <authorList>
            <person name="Oh H.M."/>
            <person name="Giovannoni S.J."/>
            <person name="Lee K."/>
            <person name="Ferriera S."/>
            <person name="Johnson J."/>
            <person name="Cho J.C."/>
        </authorList>
    </citation>
    <scope>NUCLEOTIDE SEQUENCE [LARGE SCALE GENOMIC DNA]</scope>
    <source>
        <strain evidence="2">ATCC BAA-864 / HTCC2501 / KCTC 12146</strain>
    </source>
</reference>
<evidence type="ECO:0000313" key="2">
    <source>
        <dbReference type="Proteomes" id="UP000009049"/>
    </source>
</evidence>
<dbReference type="EMBL" id="CP001712">
    <property type="protein sequence ID" value="EAR17191.1"/>
    <property type="molecule type" value="Genomic_DNA"/>
</dbReference>
<proteinExistence type="predicted"/>
<dbReference type="Proteomes" id="UP000009049">
    <property type="component" value="Chromosome"/>
</dbReference>
<keyword evidence="2" id="KW-1185">Reference proteome</keyword>
<sequence>MKLRKPFNFVIFRKIFEMFKNIMIVLLSVAASGTLSAQANRQLRNNGMSAATGNFFSEMRKKKDAQSSITETVGTPYIEESFKPCEVYYGDELVGKFFYRHNAFNDEIEIKDSQVPGEEVTSLATMRELRLVDLVSGNELSLMTYENKDEQMRNGYLYELKDGEKYHLLFKKNVKFTEGTKPANPLLRPTPNKFSKFVEYYYFTDDSKVAHYVPTRKGKFLRSFSDKEIQEKLKEFIKEEDINLNREEDLVRVFKFLDQQA</sequence>
<evidence type="ECO:0000313" key="1">
    <source>
        <dbReference type="EMBL" id="EAR17191.1"/>
    </source>
</evidence>
<dbReference type="eggNOG" id="ENOG5032TUX">
    <property type="taxonomic scope" value="Bacteria"/>
</dbReference>
<dbReference type="KEGG" id="rbi:RB2501_09815"/>
<protein>
    <submittedName>
        <fullName evidence="1">Uncharacterized protein</fullName>
    </submittedName>
</protein>
<gene>
    <name evidence="1" type="ordered locus">RB2501_09815</name>
</gene>
<organism evidence="1 2">
    <name type="scientific">Robiginitalea biformata (strain ATCC BAA-864 / DSM 15991 / KCTC 12146 / HTCC2501)</name>
    <dbReference type="NCBI Taxonomy" id="313596"/>
    <lineage>
        <taxon>Bacteria</taxon>
        <taxon>Pseudomonadati</taxon>
        <taxon>Bacteroidota</taxon>
        <taxon>Flavobacteriia</taxon>
        <taxon>Flavobacteriales</taxon>
        <taxon>Flavobacteriaceae</taxon>
        <taxon>Robiginitalea</taxon>
    </lineage>
</organism>